<accession>A0ABP0FVZ2</accession>
<evidence type="ECO:0000256" key="3">
    <source>
        <dbReference type="ARBA" id="ARBA00022989"/>
    </source>
</evidence>
<evidence type="ECO:0000313" key="6">
    <source>
        <dbReference type="EMBL" id="CAK8683752.1"/>
    </source>
</evidence>
<evidence type="ECO:0000313" key="7">
    <source>
        <dbReference type="Proteomes" id="UP001642483"/>
    </source>
</evidence>
<name>A0ABP0FVZ2_CLALP</name>
<dbReference type="EMBL" id="CAWYQH010000097">
    <property type="protein sequence ID" value="CAK8683752.1"/>
    <property type="molecule type" value="Genomic_DNA"/>
</dbReference>
<dbReference type="InterPro" id="IPR050579">
    <property type="entry name" value="PMP-22/EMP/MP20-like"/>
</dbReference>
<evidence type="ECO:0000256" key="4">
    <source>
        <dbReference type="ARBA" id="ARBA00023136"/>
    </source>
</evidence>
<dbReference type="Gene3D" id="1.20.140.150">
    <property type="match status" value="1"/>
</dbReference>
<keyword evidence="7" id="KW-1185">Reference proteome</keyword>
<sequence length="174" mass="18977">MERIAIISVGLVVWMNGIGFYLAAMLTDFWMVAESDRSGGSVGLFKSCGPNPNDAFCNNQSWDPNEITLTIFLPRIIMLLAGGLLGIGMVSGLFGLLSRKHAFFVGERVLDVFAGLLIFVACGAFTGLHIKDVTKGGPFFIYTYHFSFYMAWISGIMLVISGVIGVFARNQDTD</sequence>
<comment type="caution">
    <text evidence="6">The sequence shown here is derived from an EMBL/GenBank/DDBJ whole genome shotgun (WGS) entry which is preliminary data.</text>
</comment>
<dbReference type="PANTHER" id="PTHR10671:SF108">
    <property type="entry name" value="CLAUDIN FAMILY PROTEIN-RELATED"/>
    <property type="match status" value="1"/>
</dbReference>
<protein>
    <submittedName>
        <fullName evidence="6">Uncharacterized protein</fullName>
    </submittedName>
</protein>
<evidence type="ECO:0000256" key="2">
    <source>
        <dbReference type="ARBA" id="ARBA00022692"/>
    </source>
</evidence>
<keyword evidence="3 5" id="KW-1133">Transmembrane helix</keyword>
<comment type="subcellular location">
    <subcellularLocation>
        <location evidence="1">Membrane</location>
        <topology evidence="1">Multi-pass membrane protein</topology>
    </subcellularLocation>
</comment>
<feature type="transmembrane region" description="Helical" evidence="5">
    <location>
        <begin position="76"/>
        <end position="97"/>
    </location>
</feature>
<dbReference type="InterPro" id="IPR004031">
    <property type="entry name" value="PMP22/EMP/MP20/Claudin"/>
</dbReference>
<organism evidence="6 7">
    <name type="scientific">Clavelina lepadiformis</name>
    <name type="common">Light-bulb sea squirt</name>
    <name type="synonym">Ascidia lepadiformis</name>
    <dbReference type="NCBI Taxonomy" id="159417"/>
    <lineage>
        <taxon>Eukaryota</taxon>
        <taxon>Metazoa</taxon>
        <taxon>Chordata</taxon>
        <taxon>Tunicata</taxon>
        <taxon>Ascidiacea</taxon>
        <taxon>Aplousobranchia</taxon>
        <taxon>Clavelinidae</taxon>
        <taxon>Clavelina</taxon>
    </lineage>
</organism>
<evidence type="ECO:0000256" key="1">
    <source>
        <dbReference type="ARBA" id="ARBA00004141"/>
    </source>
</evidence>
<feature type="transmembrane region" description="Helical" evidence="5">
    <location>
        <begin position="148"/>
        <end position="168"/>
    </location>
</feature>
<gene>
    <name evidence="6" type="ORF">CVLEPA_LOCUS14789</name>
</gene>
<evidence type="ECO:0000256" key="5">
    <source>
        <dbReference type="SAM" id="Phobius"/>
    </source>
</evidence>
<dbReference type="PANTHER" id="PTHR10671">
    <property type="entry name" value="EPITHELIAL MEMBRANE PROTEIN-RELATED"/>
    <property type="match status" value="1"/>
</dbReference>
<proteinExistence type="predicted"/>
<dbReference type="Proteomes" id="UP001642483">
    <property type="component" value="Unassembled WGS sequence"/>
</dbReference>
<reference evidence="6 7" key="1">
    <citation type="submission" date="2024-02" db="EMBL/GenBank/DDBJ databases">
        <authorList>
            <person name="Daric V."/>
            <person name="Darras S."/>
        </authorList>
    </citation>
    <scope>NUCLEOTIDE SEQUENCE [LARGE SCALE GENOMIC DNA]</scope>
</reference>
<keyword evidence="2 5" id="KW-0812">Transmembrane</keyword>
<dbReference type="Pfam" id="PF00822">
    <property type="entry name" value="PMP22_Claudin"/>
    <property type="match status" value="1"/>
</dbReference>
<keyword evidence="4 5" id="KW-0472">Membrane</keyword>
<feature type="transmembrane region" description="Helical" evidence="5">
    <location>
        <begin position="12"/>
        <end position="33"/>
    </location>
</feature>
<feature type="transmembrane region" description="Helical" evidence="5">
    <location>
        <begin position="109"/>
        <end position="128"/>
    </location>
</feature>